<dbReference type="Gene3D" id="1.10.510.10">
    <property type="entry name" value="Transferase(Phosphotransferase) domain 1"/>
    <property type="match status" value="1"/>
</dbReference>
<dbReference type="Gene3D" id="2.60.120.560">
    <property type="entry name" value="Exo-inulinase, domain 1"/>
    <property type="match status" value="1"/>
</dbReference>
<dbReference type="PANTHER" id="PTHR43289:SF34">
    <property type="entry name" value="SERINE_THREONINE-PROTEIN KINASE YBDM-RELATED"/>
    <property type="match status" value="1"/>
</dbReference>
<dbReference type="PROSITE" id="PS00108">
    <property type="entry name" value="PROTEIN_KINASE_ST"/>
    <property type="match status" value="1"/>
</dbReference>
<dbReference type="EMBL" id="SMJW01000272">
    <property type="protein sequence ID" value="TDC06331.1"/>
    <property type="molecule type" value="Genomic_DNA"/>
</dbReference>
<gene>
    <name evidence="8" type="ORF">E1284_34070</name>
</gene>
<organism evidence="8 9">
    <name type="scientific">Actinomadura bangladeshensis</name>
    <dbReference type="NCBI Taxonomy" id="453573"/>
    <lineage>
        <taxon>Bacteria</taxon>
        <taxon>Bacillati</taxon>
        <taxon>Actinomycetota</taxon>
        <taxon>Actinomycetes</taxon>
        <taxon>Streptosporangiales</taxon>
        <taxon>Thermomonosporaceae</taxon>
        <taxon>Actinomadura</taxon>
    </lineage>
</organism>
<keyword evidence="3 8" id="KW-0418">Kinase</keyword>
<dbReference type="GO" id="GO:0005524">
    <property type="term" value="F:ATP binding"/>
    <property type="evidence" value="ECO:0007669"/>
    <property type="project" value="UniProtKB-UniRule"/>
</dbReference>
<dbReference type="InterPro" id="IPR008271">
    <property type="entry name" value="Ser/Thr_kinase_AS"/>
</dbReference>
<dbReference type="Pfam" id="PF00069">
    <property type="entry name" value="Pkinase"/>
    <property type="match status" value="1"/>
</dbReference>
<sequence length="595" mass="61743">MQAPLRDRDPRQLGPYRLTARLGRGGMGTVFLGEDDAGRRVAVKVINPGLADDEAFRERFRREVTAARQVRRFCTASVLDARLDGDPLYVVTEYVAGSSLDEAVREGGPLRGGDLEALAVNIATALSAIHAAGIVHRDLKPSNVLLSPTGPRVIDFGIARALDATDGPTRTGQFVGTPAYIAPELMRGEEITPAADVFSWGCVVAYAGTGRSPFGGGALLETINRVMSAEPDLEGLDPAVRELVERSLAKDPAGRPAVKQLIQALTGEDEPPGTPPAGLPAAGAAAAEPPAAETPAAEPPAVEAPGTPPPGTLPLPPPESRTAADSVPPTHPTGAPPPPPVPSPSAMPSASPHGRRRADRNHGVLIGAVAAVVGISALLGLRNLPDGGGEPDGSGGTAAAAVLGEQPPDADDKIFDDKFGKEDSGWPRTGDGAYRDRSYEVRLVPSLSHTTVAAPVRGVPDSQLLEVEVRLGGPDAEAGVFCRSDEGTGYAFLVRGSGQARIAWMAPDKLEDLQTGFATGLRKDRGNRVQAACLPDDAGMRLGLWVNGEAVATGTDHEHPGEFGEPGKSGLIVARAGDPSVEQRATFDDFSLCSV</sequence>
<dbReference type="PROSITE" id="PS50011">
    <property type="entry name" value="PROTEIN_KINASE_DOM"/>
    <property type="match status" value="1"/>
</dbReference>
<evidence type="ECO:0000313" key="8">
    <source>
        <dbReference type="EMBL" id="TDC06331.1"/>
    </source>
</evidence>
<feature type="compositionally biased region" description="Pro residues" evidence="6">
    <location>
        <begin position="306"/>
        <end position="319"/>
    </location>
</feature>
<dbReference type="InterPro" id="IPR017441">
    <property type="entry name" value="Protein_kinase_ATP_BS"/>
</dbReference>
<comment type="caution">
    <text evidence="8">The sequence shown here is derived from an EMBL/GenBank/DDBJ whole genome shotgun (WGS) entry which is preliminary data.</text>
</comment>
<keyword evidence="2 5" id="KW-0547">Nucleotide-binding</keyword>
<feature type="domain" description="Protein kinase" evidence="7">
    <location>
        <begin position="16"/>
        <end position="266"/>
    </location>
</feature>
<dbReference type="Proteomes" id="UP000295431">
    <property type="component" value="Unassembled WGS sequence"/>
</dbReference>
<feature type="compositionally biased region" description="Low complexity" evidence="6">
    <location>
        <begin position="279"/>
        <end position="305"/>
    </location>
</feature>
<keyword evidence="9" id="KW-1185">Reference proteome</keyword>
<dbReference type="CDD" id="cd14014">
    <property type="entry name" value="STKc_PknB_like"/>
    <property type="match status" value="1"/>
</dbReference>
<dbReference type="PROSITE" id="PS00107">
    <property type="entry name" value="PROTEIN_KINASE_ATP"/>
    <property type="match status" value="1"/>
</dbReference>
<keyword evidence="8" id="KW-0723">Serine/threonine-protein kinase</keyword>
<dbReference type="InterPro" id="IPR000719">
    <property type="entry name" value="Prot_kinase_dom"/>
</dbReference>
<dbReference type="AlphaFoldDB" id="A0A4R4NBB7"/>
<evidence type="ECO:0000256" key="5">
    <source>
        <dbReference type="PROSITE-ProRule" id="PRU10141"/>
    </source>
</evidence>
<name>A0A4R4NBB7_9ACTN</name>
<evidence type="ECO:0000256" key="1">
    <source>
        <dbReference type="ARBA" id="ARBA00022679"/>
    </source>
</evidence>
<dbReference type="PANTHER" id="PTHR43289">
    <property type="entry name" value="MITOGEN-ACTIVATED PROTEIN KINASE KINASE KINASE 20-RELATED"/>
    <property type="match status" value="1"/>
</dbReference>
<dbReference type="SMART" id="SM00220">
    <property type="entry name" value="S_TKc"/>
    <property type="match status" value="1"/>
</dbReference>
<evidence type="ECO:0000256" key="4">
    <source>
        <dbReference type="ARBA" id="ARBA00022840"/>
    </source>
</evidence>
<feature type="region of interest" description="Disordered" evidence="6">
    <location>
        <begin position="266"/>
        <end position="357"/>
    </location>
</feature>
<proteinExistence type="predicted"/>
<evidence type="ECO:0000256" key="6">
    <source>
        <dbReference type="SAM" id="MobiDB-lite"/>
    </source>
</evidence>
<evidence type="ECO:0000259" key="7">
    <source>
        <dbReference type="PROSITE" id="PS50011"/>
    </source>
</evidence>
<evidence type="ECO:0000256" key="2">
    <source>
        <dbReference type="ARBA" id="ARBA00022741"/>
    </source>
</evidence>
<dbReference type="GO" id="GO:0004674">
    <property type="term" value="F:protein serine/threonine kinase activity"/>
    <property type="evidence" value="ECO:0007669"/>
    <property type="project" value="UniProtKB-KW"/>
</dbReference>
<feature type="compositionally biased region" description="Pro residues" evidence="6">
    <location>
        <begin position="329"/>
        <end position="345"/>
    </location>
</feature>
<dbReference type="SUPFAM" id="SSF56112">
    <property type="entry name" value="Protein kinase-like (PK-like)"/>
    <property type="match status" value="1"/>
</dbReference>
<keyword evidence="4 5" id="KW-0067">ATP-binding</keyword>
<dbReference type="Gene3D" id="3.30.200.20">
    <property type="entry name" value="Phosphorylase Kinase, domain 1"/>
    <property type="match status" value="1"/>
</dbReference>
<evidence type="ECO:0000256" key="3">
    <source>
        <dbReference type="ARBA" id="ARBA00022777"/>
    </source>
</evidence>
<dbReference type="InterPro" id="IPR011009">
    <property type="entry name" value="Kinase-like_dom_sf"/>
</dbReference>
<dbReference type="OrthoDB" id="3915799at2"/>
<keyword evidence="1" id="KW-0808">Transferase</keyword>
<protein>
    <submittedName>
        <fullName evidence="8">Serine/threonine protein kinase</fullName>
    </submittedName>
</protein>
<accession>A0A4R4NBB7</accession>
<evidence type="ECO:0000313" key="9">
    <source>
        <dbReference type="Proteomes" id="UP000295431"/>
    </source>
</evidence>
<feature type="binding site" evidence="5">
    <location>
        <position position="44"/>
    </location>
    <ligand>
        <name>ATP</name>
        <dbReference type="ChEBI" id="CHEBI:30616"/>
    </ligand>
</feature>
<reference evidence="8 9" key="1">
    <citation type="submission" date="2019-03" db="EMBL/GenBank/DDBJ databases">
        <title>Draft genome sequences of novel Actinobacteria.</title>
        <authorList>
            <person name="Sahin N."/>
            <person name="Ay H."/>
            <person name="Saygin H."/>
        </authorList>
    </citation>
    <scope>NUCLEOTIDE SEQUENCE [LARGE SCALE GENOMIC DNA]</scope>
    <source>
        <strain evidence="8 9">DSM 45347</strain>
    </source>
</reference>
<dbReference type="RefSeq" id="WP_131944278.1">
    <property type="nucleotide sequence ID" value="NZ_BAAAMX010000018.1"/>
</dbReference>